<dbReference type="InterPro" id="IPR003607">
    <property type="entry name" value="HD/PDEase_dom"/>
</dbReference>
<evidence type="ECO:0000256" key="8">
    <source>
        <dbReference type="SAM" id="Phobius"/>
    </source>
</evidence>
<dbReference type="InParanoid" id="A0A2K3DE17"/>
<dbReference type="PRINTS" id="PR00387">
    <property type="entry name" value="PDIESTERASE1"/>
</dbReference>
<dbReference type="EMBL" id="CM008970">
    <property type="protein sequence ID" value="PNW78779.1"/>
    <property type="molecule type" value="Genomic_DNA"/>
</dbReference>
<feature type="region of interest" description="Disordered" evidence="7">
    <location>
        <begin position="749"/>
        <end position="798"/>
    </location>
</feature>
<feature type="active site" description="Proton donor" evidence="3">
    <location>
        <position position="1020"/>
    </location>
</feature>
<dbReference type="GO" id="GO:0141162">
    <property type="term" value="P:negative regulation of cAMP/PKA signal transduction"/>
    <property type="evidence" value="ECO:0000318"/>
    <property type="project" value="GO_Central"/>
</dbReference>
<feature type="binding site" evidence="4">
    <location>
        <position position="1286"/>
    </location>
    <ligand>
        <name>AMP</name>
        <dbReference type="ChEBI" id="CHEBI:456215"/>
    </ligand>
</feature>
<evidence type="ECO:0000313" key="11">
    <source>
        <dbReference type="Proteomes" id="UP000006906"/>
    </source>
</evidence>
<feature type="transmembrane region" description="Helical" evidence="8">
    <location>
        <begin position="38"/>
        <end position="57"/>
    </location>
</feature>
<keyword evidence="8" id="KW-0472">Membrane</keyword>
<sequence>MPPANRRPRRLASAVAGVSVTALNVVKSYPISTVVVPLLLFLVLLALGLFGVLSASISQANGNKAKVVSIAESSAFSIETKFAAAVAPMKLLQAAVQYRPAYDAAVMLVNGLAPDLVAETPQGSVLSLALLPAGVLVMSYPNSSALLGVDVFQGLTANGSTPLPPPLVTAEALTAVRENRLVMTGPFLTAIGRTVGVLQPIFVRVANESVTFHGGHATPSTRALLDVCGAACGYDSTTKMRWWGLASISISVEALLSGRDSPKAALEHMGYNYCLASDMAAAVVAAGPKRRTLRVVTQSATPPQDPVHVDINLLGHTWTLSVSTGSSWTPVWTAWAIAVVVVAALTISALLACVIIAWRKHQMLLEALLPKEVIREMEADRQLVTLKPPVFMAETPAQILLGLLEGLLDGADPDVKDIVFLRSALIRSIDFYTPLNLKSHIRDSDLDADVIHSLLRQLASTGSGPDTACRRTSDGGLAIDDLLLPAHINPSSILASHPDNPKDEDSSSRGFTRSTRLSRLTPLKDAAAASSLLAIAGAAAAAGHDNALSRSPPAITQPQQLCFDTIADALNIVLAPGLLGMAAIMYPSPGAAAAGGVLGGDPGSSLGLCNSGPRPPCEPAPASLSFQSGLPCEHTANSGGAPDACALLRWDRGGGTVQQPYGASMDSAWHPSDSSAPDMYVTPAGGLRSNSSCGGGAAAAGAVGMVSSGSDRHDHFGAMVGNQSSLPVSAYTTPTPDLQLQLQGMQQQAEAALLSAPTARPAPTAEGPASMPAAAAAQALQTRPASMRRQGGGRRSASGLSLAGILAALRSHARSSSCDGTAPPSGGGAAAPAPAASAGAAAAAADRPQQQRRLSKSREQQLQEARTLSPQVLLHMHQQLAAATGGSVGSRAPPQTPTHAVMDSPFRASLDLASLPAATMAYLNTKPAAVQSPVAPPQPPPALLPPPPVIEDVERLLARADDWCFDTWALDEATQGHALSALGFYLLQRQGLLSKLGLDPLVVARLLRTIEAGYQPNPYHSATHAADVLQTLHVIIQGAGLAVHYLDRVQLLAVYFAAIVHDLGHPGLNNDFLIATGDALAVRYNDRAPLENHHASSLFELVTRPELNALAALTTSERNAFRKMVIELVLATDMKQHFAIISHFNTVHSLVAHTPNIGAQQQPAGGALLQRQRCSDIMATPQSPRGQRAQQHMASLDLEAADAAATQATGPEHPPRPLDDAERLVTLQVCLKAADIGHLGENSDVHERWLSSLEEEFFRQGDKERALGLAISPLFDRSKKGVSKSQVGFYDFVALPLVHALAAAFPGAKPIEAAFNRNYVHWKAIEAKQQTSTS</sequence>
<dbReference type="GeneID" id="5720622"/>
<feature type="region of interest" description="Disordered" evidence="7">
    <location>
        <begin position="492"/>
        <end position="515"/>
    </location>
</feature>
<feature type="region of interest" description="Disordered" evidence="7">
    <location>
        <begin position="815"/>
        <end position="866"/>
    </location>
</feature>
<gene>
    <name evidence="10" type="ORF">CHLRE_09g389875v5</name>
</gene>
<dbReference type="KEGG" id="cre:CHLRE_09g389875v5"/>
<dbReference type="PANTHER" id="PTHR11347">
    <property type="entry name" value="CYCLIC NUCLEOTIDE PHOSPHODIESTERASE"/>
    <property type="match status" value="1"/>
</dbReference>
<dbReference type="Gramene" id="PNW78779">
    <property type="protein sequence ID" value="PNW78779"/>
    <property type="gene ID" value="CHLRE_09g389875v5"/>
</dbReference>
<dbReference type="OrthoDB" id="539468at2759"/>
<proteinExistence type="inferred from homology"/>
<evidence type="ECO:0000256" key="6">
    <source>
        <dbReference type="RuleBase" id="RU363067"/>
    </source>
</evidence>
<evidence type="ECO:0000256" key="5">
    <source>
        <dbReference type="PIRSR" id="PIRSR623088-3"/>
    </source>
</evidence>
<evidence type="ECO:0000259" key="9">
    <source>
        <dbReference type="PROSITE" id="PS51845"/>
    </source>
</evidence>
<feature type="binding site" evidence="4">
    <location>
        <position position="1235"/>
    </location>
    <ligand>
        <name>AMP</name>
        <dbReference type="ChEBI" id="CHEBI:456215"/>
    </ligand>
</feature>
<dbReference type="InterPro" id="IPR023174">
    <property type="entry name" value="PDEase_CS"/>
</dbReference>
<dbReference type="CDD" id="cd00077">
    <property type="entry name" value="HDc"/>
    <property type="match status" value="1"/>
</dbReference>
<dbReference type="EC" id="3.1.4.-" evidence="6"/>
<dbReference type="PROSITE" id="PS51845">
    <property type="entry name" value="PDEASE_I_2"/>
    <property type="match status" value="1"/>
</dbReference>
<dbReference type="Proteomes" id="UP000006906">
    <property type="component" value="Chromosome 9"/>
</dbReference>
<feature type="binding site" evidence="5">
    <location>
        <position position="1061"/>
    </location>
    <ligand>
        <name>Zn(2+)</name>
        <dbReference type="ChEBI" id="CHEBI:29105"/>
        <label>1</label>
    </ligand>
</feature>
<dbReference type="PROSITE" id="PS00126">
    <property type="entry name" value="PDEASE_I_1"/>
    <property type="match status" value="1"/>
</dbReference>
<keyword evidence="1 5" id="KW-0479">Metal-binding</keyword>
<feature type="region of interest" description="Disordered" evidence="7">
    <location>
        <begin position="882"/>
        <end position="902"/>
    </location>
</feature>
<evidence type="ECO:0000313" key="10">
    <source>
        <dbReference type="EMBL" id="PNW78779.1"/>
    </source>
</evidence>
<feature type="binding site" evidence="5">
    <location>
        <position position="1062"/>
    </location>
    <ligand>
        <name>Zn(2+)</name>
        <dbReference type="ChEBI" id="CHEBI:29105"/>
        <label>1</label>
    </ligand>
</feature>
<accession>A0A2K3DE17</accession>
<evidence type="ECO:0000256" key="3">
    <source>
        <dbReference type="PIRSR" id="PIRSR623088-1"/>
    </source>
</evidence>
<dbReference type="GO" id="GO:0046872">
    <property type="term" value="F:metal ion binding"/>
    <property type="evidence" value="ECO:0007669"/>
    <property type="project" value="UniProtKB-KW"/>
</dbReference>
<feature type="domain" description="PDEase" evidence="9">
    <location>
        <begin position="945"/>
        <end position="1329"/>
    </location>
</feature>
<dbReference type="GO" id="GO:0004115">
    <property type="term" value="F:3',5'-cyclic-AMP phosphodiesterase activity"/>
    <property type="evidence" value="ECO:0000318"/>
    <property type="project" value="GO_Central"/>
</dbReference>
<comment type="cofactor">
    <cofactor evidence="6">
        <name>a divalent metal cation</name>
        <dbReference type="ChEBI" id="CHEBI:60240"/>
    </cofactor>
    <text evidence="6">Binds 2 divalent metal cations per subunit. Site 1 may preferentially bind zinc ions, while site 2 has a preference for magnesium and/or manganese ions.</text>
</comment>
<keyword evidence="8" id="KW-0812">Transmembrane</keyword>
<comment type="similarity">
    <text evidence="6">Belongs to the cyclic nucleotide phosphodiesterase family.</text>
</comment>
<keyword evidence="2 6" id="KW-0378">Hydrolase</keyword>
<dbReference type="SUPFAM" id="SSF109604">
    <property type="entry name" value="HD-domain/PDEase-like"/>
    <property type="match status" value="1"/>
</dbReference>
<evidence type="ECO:0000256" key="1">
    <source>
        <dbReference type="ARBA" id="ARBA00022723"/>
    </source>
</evidence>
<feature type="binding site" evidence="5">
    <location>
        <position position="1062"/>
    </location>
    <ligand>
        <name>Zn(2+)</name>
        <dbReference type="ChEBI" id="CHEBI:29105"/>
        <label>2</label>
    </ligand>
</feature>
<dbReference type="GO" id="GO:0047555">
    <property type="term" value="F:3',5'-cyclic-GMP phosphodiesterase activity"/>
    <property type="evidence" value="ECO:0000318"/>
    <property type="project" value="GO_Central"/>
</dbReference>
<organism evidence="10 11">
    <name type="scientific">Chlamydomonas reinhardtii</name>
    <name type="common">Chlamydomonas smithii</name>
    <dbReference type="NCBI Taxonomy" id="3055"/>
    <lineage>
        <taxon>Eukaryota</taxon>
        <taxon>Viridiplantae</taxon>
        <taxon>Chlorophyta</taxon>
        <taxon>core chlorophytes</taxon>
        <taxon>Chlorophyceae</taxon>
        <taxon>CS clade</taxon>
        <taxon>Chlamydomonadales</taxon>
        <taxon>Chlamydomonadaceae</taxon>
        <taxon>Chlamydomonas</taxon>
    </lineage>
</organism>
<dbReference type="Pfam" id="PF00233">
    <property type="entry name" value="PDEase_I"/>
    <property type="match status" value="1"/>
</dbReference>
<dbReference type="SMART" id="SM00471">
    <property type="entry name" value="HDc"/>
    <property type="match status" value="1"/>
</dbReference>
<feature type="compositionally biased region" description="Low complexity" evidence="7">
    <location>
        <begin position="765"/>
        <end position="798"/>
    </location>
</feature>
<keyword evidence="11" id="KW-1185">Reference proteome</keyword>
<dbReference type="InterPro" id="IPR036971">
    <property type="entry name" value="PDEase_catalytic_dom_sf"/>
</dbReference>
<dbReference type="RefSeq" id="XP_042921123.1">
    <property type="nucleotide sequence ID" value="XM_043065522.1"/>
</dbReference>
<feature type="binding site" evidence="5">
    <location>
        <position position="1024"/>
    </location>
    <ligand>
        <name>Zn(2+)</name>
        <dbReference type="ChEBI" id="CHEBI:29105"/>
        <label>1</label>
    </ligand>
</feature>
<dbReference type="GO" id="GO:0007165">
    <property type="term" value="P:signal transduction"/>
    <property type="evidence" value="ECO:0007669"/>
    <property type="project" value="InterPro"/>
</dbReference>
<feature type="binding site" evidence="5">
    <location>
        <position position="1235"/>
    </location>
    <ligand>
        <name>Zn(2+)</name>
        <dbReference type="ChEBI" id="CHEBI:29105"/>
        <label>1</label>
    </ligand>
</feature>
<keyword evidence="8" id="KW-1133">Transmembrane helix</keyword>
<feature type="transmembrane region" description="Helical" evidence="8">
    <location>
        <begin position="334"/>
        <end position="358"/>
    </location>
</feature>
<feature type="binding site" evidence="4">
    <location>
        <begin position="1020"/>
        <end position="1024"/>
    </location>
    <ligand>
        <name>AMP</name>
        <dbReference type="ChEBI" id="CHEBI:456215"/>
    </ligand>
</feature>
<protein>
    <recommendedName>
        <fullName evidence="6">Phosphodiesterase</fullName>
        <ecNumber evidence="6">3.1.4.-</ecNumber>
    </recommendedName>
</protein>
<evidence type="ECO:0000256" key="4">
    <source>
        <dbReference type="PIRSR" id="PIRSR623088-2"/>
    </source>
</evidence>
<dbReference type="InterPro" id="IPR002073">
    <property type="entry name" value="PDEase_catalytic_dom"/>
</dbReference>
<evidence type="ECO:0000256" key="2">
    <source>
        <dbReference type="ARBA" id="ARBA00022801"/>
    </source>
</evidence>
<reference evidence="10 11" key="1">
    <citation type="journal article" date="2007" name="Science">
        <title>The Chlamydomonas genome reveals the evolution of key animal and plant functions.</title>
        <authorList>
            <person name="Merchant S.S."/>
            <person name="Prochnik S.E."/>
            <person name="Vallon O."/>
            <person name="Harris E.H."/>
            <person name="Karpowicz S.J."/>
            <person name="Witman G.B."/>
            <person name="Terry A."/>
            <person name="Salamov A."/>
            <person name="Fritz-Laylin L.K."/>
            <person name="Marechal-Drouard L."/>
            <person name="Marshall W.F."/>
            <person name="Qu L.H."/>
            <person name="Nelson D.R."/>
            <person name="Sanderfoot A.A."/>
            <person name="Spalding M.H."/>
            <person name="Kapitonov V.V."/>
            <person name="Ren Q."/>
            <person name="Ferris P."/>
            <person name="Lindquist E."/>
            <person name="Shapiro H."/>
            <person name="Lucas S.M."/>
            <person name="Grimwood J."/>
            <person name="Schmutz J."/>
            <person name="Cardol P."/>
            <person name="Cerutti H."/>
            <person name="Chanfreau G."/>
            <person name="Chen C.L."/>
            <person name="Cognat V."/>
            <person name="Croft M.T."/>
            <person name="Dent R."/>
            <person name="Dutcher S."/>
            <person name="Fernandez E."/>
            <person name="Fukuzawa H."/>
            <person name="Gonzalez-Ballester D."/>
            <person name="Gonzalez-Halphen D."/>
            <person name="Hallmann A."/>
            <person name="Hanikenne M."/>
            <person name="Hippler M."/>
            <person name="Inwood W."/>
            <person name="Jabbari K."/>
            <person name="Kalanon M."/>
            <person name="Kuras R."/>
            <person name="Lefebvre P.A."/>
            <person name="Lemaire S.D."/>
            <person name="Lobanov A.V."/>
            <person name="Lohr M."/>
            <person name="Manuell A."/>
            <person name="Meier I."/>
            <person name="Mets L."/>
            <person name="Mittag M."/>
            <person name="Mittelmeier T."/>
            <person name="Moroney J.V."/>
            <person name="Moseley J."/>
            <person name="Napoli C."/>
            <person name="Nedelcu A.M."/>
            <person name="Niyogi K."/>
            <person name="Novoselov S.V."/>
            <person name="Paulsen I.T."/>
            <person name="Pazour G."/>
            <person name="Purton S."/>
            <person name="Ral J.P."/>
            <person name="Riano-Pachon D.M."/>
            <person name="Riekhof W."/>
            <person name="Rymarquis L."/>
            <person name="Schroda M."/>
            <person name="Stern D."/>
            <person name="Umen J."/>
            <person name="Willows R."/>
            <person name="Wilson N."/>
            <person name="Zimmer S.L."/>
            <person name="Allmer J."/>
            <person name="Balk J."/>
            <person name="Bisova K."/>
            <person name="Chen C.J."/>
            <person name="Elias M."/>
            <person name="Gendler K."/>
            <person name="Hauser C."/>
            <person name="Lamb M.R."/>
            <person name="Ledford H."/>
            <person name="Long J.C."/>
            <person name="Minagawa J."/>
            <person name="Page M.D."/>
            <person name="Pan J."/>
            <person name="Pootakham W."/>
            <person name="Roje S."/>
            <person name="Rose A."/>
            <person name="Stahlberg E."/>
            <person name="Terauchi A.M."/>
            <person name="Yang P."/>
            <person name="Ball S."/>
            <person name="Bowler C."/>
            <person name="Dieckmann C.L."/>
            <person name="Gladyshev V.N."/>
            <person name="Green P."/>
            <person name="Jorgensen R."/>
            <person name="Mayfield S."/>
            <person name="Mueller-Roeber B."/>
            <person name="Rajamani S."/>
            <person name="Sayre R.T."/>
            <person name="Brokstein P."/>
            <person name="Dubchak I."/>
            <person name="Goodstein D."/>
            <person name="Hornick L."/>
            <person name="Huang Y.W."/>
            <person name="Jhaveri J."/>
            <person name="Luo Y."/>
            <person name="Martinez D."/>
            <person name="Ngau W.C."/>
            <person name="Otillar B."/>
            <person name="Poliakov A."/>
            <person name="Porter A."/>
            <person name="Szajkowski L."/>
            <person name="Werner G."/>
            <person name="Zhou K."/>
            <person name="Grigoriev I.V."/>
            <person name="Rokhsar D.S."/>
            <person name="Grossman A.R."/>
        </authorList>
    </citation>
    <scope>NUCLEOTIDE SEQUENCE [LARGE SCALE GENOMIC DNA]</scope>
    <source>
        <strain evidence="11">CC-503</strain>
    </source>
</reference>
<dbReference type="InterPro" id="IPR023088">
    <property type="entry name" value="PDEase"/>
</dbReference>
<evidence type="ECO:0000256" key="7">
    <source>
        <dbReference type="SAM" id="MobiDB-lite"/>
    </source>
</evidence>
<feature type="compositionally biased region" description="Low complexity" evidence="7">
    <location>
        <begin position="830"/>
        <end position="845"/>
    </location>
</feature>
<name>A0A2K3DE17_CHLRE</name>
<dbReference type="Gene3D" id="1.10.1300.10">
    <property type="entry name" value="3'5'-cyclic nucleotide phosphodiesterase, catalytic domain"/>
    <property type="match status" value="1"/>
</dbReference>
<feature type="binding site" evidence="4">
    <location>
        <position position="1062"/>
    </location>
    <ligand>
        <name>AMP</name>
        <dbReference type="ChEBI" id="CHEBI:456215"/>
    </ligand>
</feature>